<name>E8T4G0_THEA1</name>
<dbReference type="OrthoDB" id="14864at2"/>
<protein>
    <submittedName>
        <fullName evidence="1">Uncharacterized protein</fullName>
    </submittedName>
</protein>
<dbReference type="EMBL" id="CP002444">
    <property type="protein sequence ID" value="ADU96295.1"/>
    <property type="molecule type" value="Genomic_DNA"/>
</dbReference>
<dbReference type="InterPro" id="IPR008203">
    <property type="entry name" value="AF2212-like"/>
</dbReference>
<proteinExistence type="predicted"/>
<reference evidence="1" key="1">
    <citation type="submission" date="2011-01" db="EMBL/GenBank/DDBJ databases">
        <title>Complete sequence of chromosome of Thermovibrio ammonificans HB-1.</title>
        <authorList>
            <consortium name="US DOE Joint Genome Institute"/>
            <person name="Lucas S."/>
            <person name="Copeland A."/>
            <person name="Lapidus A."/>
            <person name="Cheng J.-F."/>
            <person name="Goodwin L."/>
            <person name="Pitluck S."/>
            <person name="Davenport K."/>
            <person name="Detter J.C."/>
            <person name="Han C."/>
            <person name="Tapia R."/>
            <person name="Land M."/>
            <person name="Hauser L."/>
            <person name="Kyrpides N."/>
            <person name="Ivanova N."/>
            <person name="Ovchinnikova G."/>
            <person name="Vetriani C."/>
            <person name="Woyke T."/>
        </authorList>
    </citation>
    <scope>NUCLEOTIDE SEQUENCE [LARGE SCALE GENOMIC DNA]</scope>
    <source>
        <strain evidence="1">HB-1</strain>
    </source>
</reference>
<dbReference type="eggNOG" id="ENOG50347UT">
    <property type="taxonomic scope" value="Bacteria"/>
</dbReference>
<dbReference type="KEGG" id="tam:Theam_0322"/>
<dbReference type="Proteomes" id="UP000006362">
    <property type="component" value="Chromosome"/>
</dbReference>
<dbReference type="Gene3D" id="4.10.1150.10">
    <property type="entry name" value="AF2212/PG0164-like"/>
    <property type="match status" value="1"/>
</dbReference>
<dbReference type="RefSeq" id="WP_013537081.1">
    <property type="nucleotide sequence ID" value="NC_014926.1"/>
</dbReference>
<dbReference type="SUPFAM" id="SSF141694">
    <property type="entry name" value="AF2212/PG0164-like"/>
    <property type="match status" value="1"/>
</dbReference>
<dbReference type="HOGENOM" id="CLU_1793398_0_0_0"/>
<sequence length="144" mass="16610">MKSVKAVFRNGVFVPLEPCNPKEGTEAIVVFAEEGEAERPRWWDKLAVPEEKKRAVRRLSQLLRSLPHREVRAVVREGEVELFVIVENEREAVKPVMEKGIKVFEETGTYLPIQVISTRRLKRWQELNSPIYSEITSGVKVDEP</sequence>
<dbReference type="InterPro" id="IPR024069">
    <property type="entry name" value="AF2212-like_dom_sf"/>
</dbReference>
<dbReference type="STRING" id="648996.Theam_0322"/>
<gene>
    <name evidence="1" type="ordered locus">Theam_0322</name>
</gene>
<dbReference type="AlphaFoldDB" id="E8T4G0"/>
<evidence type="ECO:0000313" key="2">
    <source>
        <dbReference type="Proteomes" id="UP000006362"/>
    </source>
</evidence>
<organism evidence="1 2">
    <name type="scientific">Thermovibrio ammonificans (strain DSM 15698 / JCM 12110 / HB-1)</name>
    <dbReference type="NCBI Taxonomy" id="648996"/>
    <lineage>
        <taxon>Bacteria</taxon>
        <taxon>Pseudomonadati</taxon>
        <taxon>Aquificota</taxon>
        <taxon>Aquificia</taxon>
        <taxon>Desulfurobacteriales</taxon>
        <taxon>Desulfurobacteriaceae</taxon>
        <taxon>Thermovibrio</taxon>
    </lineage>
</organism>
<keyword evidence="2" id="KW-1185">Reference proteome</keyword>
<evidence type="ECO:0000313" key="1">
    <source>
        <dbReference type="EMBL" id="ADU96295.1"/>
    </source>
</evidence>
<accession>E8T4G0</accession>
<dbReference type="Pfam" id="PF01954">
    <property type="entry name" value="AF2212-like"/>
    <property type="match status" value="1"/>
</dbReference>